<dbReference type="AlphaFoldDB" id="A0A6G1F2H5"/>
<protein>
    <submittedName>
        <fullName evidence="1">Uncharacterized protein</fullName>
    </submittedName>
</protein>
<dbReference type="EMBL" id="SPHZ02000001">
    <property type="protein sequence ID" value="KAF0931039.1"/>
    <property type="molecule type" value="Genomic_DNA"/>
</dbReference>
<keyword evidence="2" id="KW-1185">Reference proteome</keyword>
<dbReference type="InterPro" id="IPR035979">
    <property type="entry name" value="RBD_domain_sf"/>
</dbReference>
<dbReference type="OrthoDB" id="695694at2759"/>
<dbReference type="SUPFAM" id="SSF54928">
    <property type="entry name" value="RNA-binding domain, RBD"/>
    <property type="match status" value="1"/>
</dbReference>
<evidence type="ECO:0000313" key="1">
    <source>
        <dbReference type="EMBL" id="KAF0931039.1"/>
    </source>
</evidence>
<name>A0A6G1F2H5_9ORYZ</name>
<sequence length="232" mass="25153">MARPLPPAGVIPARHPDLARLWLTREAGNVAFRHMRRLISALYCVAPGVLEDPDFLERSVVVDGVAPSISPRELQESFSVLAVEAAVVVRDSETGYRVGLVVFADAAERTSATNLSPRPGFYVTCIPASRNGDTRRCILDALDDEAKRRPTAELLRSLVPPQYLLDDEDAEFHLRCVFVYGAGVAGGAYGLCRAARDHLLARGYVCATVVWRGGDAGVVVYDDAETTELVAT</sequence>
<gene>
    <name evidence="1" type="ORF">E2562_002411</name>
</gene>
<organism evidence="1 2">
    <name type="scientific">Oryza meyeriana var. granulata</name>
    <dbReference type="NCBI Taxonomy" id="110450"/>
    <lineage>
        <taxon>Eukaryota</taxon>
        <taxon>Viridiplantae</taxon>
        <taxon>Streptophyta</taxon>
        <taxon>Embryophyta</taxon>
        <taxon>Tracheophyta</taxon>
        <taxon>Spermatophyta</taxon>
        <taxon>Magnoliopsida</taxon>
        <taxon>Liliopsida</taxon>
        <taxon>Poales</taxon>
        <taxon>Poaceae</taxon>
        <taxon>BOP clade</taxon>
        <taxon>Oryzoideae</taxon>
        <taxon>Oryzeae</taxon>
        <taxon>Oryzinae</taxon>
        <taxon>Oryza</taxon>
        <taxon>Oryza meyeriana</taxon>
    </lineage>
</organism>
<dbReference type="GO" id="GO:0003676">
    <property type="term" value="F:nucleic acid binding"/>
    <property type="evidence" value="ECO:0007669"/>
    <property type="project" value="InterPro"/>
</dbReference>
<evidence type="ECO:0000313" key="2">
    <source>
        <dbReference type="Proteomes" id="UP000479710"/>
    </source>
</evidence>
<reference evidence="1 2" key="1">
    <citation type="submission" date="2019-11" db="EMBL/GenBank/DDBJ databases">
        <title>Whole genome sequence of Oryza granulata.</title>
        <authorList>
            <person name="Li W."/>
        </authorList>
    </citation>
    <scope>NUCLEOTIDE SEQUENCE [LARGE SCALE GENOMIC DNA]</scope>
    <source>
        <strain evidence="2">cv. Menghai</strain>
        <tissue evidence="1">Leaf</tissue>
    </source>
</reference>
<proteinExistence type="predicted"/>
<dbReference type="Proteomes" id="UP000479710">
    <property type="component" value="Unassembled WGS sequence"/>
</dbReference>
<accession>A0A6G1F2H5</accession>
<comment type="caution">
    <text evidence="1">The sequence shown here is derived from an EMBL/GenBank/DDBJ whole genome shotgun (WGS) entry which is preliminary data.</text>
</comment>